<protein>
    <recommendedName>
        <fullName evidence="3">DDE-1 domain-containing protein</fullName>
    </recommendedName>
</protein>
<dbReference type="Proteomes" id="UP000307440">
    <property type="component" value="Unassembled WGS sequence"/>
</dbReference>
<evidence type="ECO:0008006" key="3">
    <source>
        <dbReference type="Google" id="ProtNLM"/>
    </source>
</evidence>
<reference evidence="1 2" key="1">
    <citation type="journal article" date="2019" name="Nat. Ecol. Evol.">
        <title>Megaphylogeny resolves global patterns of mushroom evolution.</title>
        <authorList>
            <person name="Varga T."/>
            <person name="Krizsan K."/>
            <person name="Foldi C."/>
            <person name="Dima B."/>
            <person name="Sanchez-Garcia M."/>
            <person name="Sanchez-Ramirez S."/>
            <person name="Szollosi G.J."/>
            <person name="Szarkandi J.G."/>
            <person name="Papp V."/>
            <person name="Albert L."/>
            <person name="Andreopoulos W."/>
            <person name="Angelini C."/>
            <person name="Antonin V."/>
            <person name="Barry K.W."/>
            <person name="Bougher N.L."/>
            <person name="Buchanan P."/>
            <person name="Buyck B."/>
            <person name="Bense V."/>
            <person name="Catcheside P."/>
            <person name="Chovatia M."/>
            <person name="Cooper J."/>
            <person name="Damon W."/>
            <person name="Desjardin D."/>
            <person name="Finy P."/>
            <person name="Geml J."/>
            <person name="Haridas S."/>
            <person name="Hughes K."/>
            <person name="Justo A."/>
            <person name="Karasinski D."/>
            <person name="Kautmanova I."/>
            <person name="Kiss B."/>
            <person name="Kocsube S."/>
            <person name="Kotiranta H."/>
            <person name="LaButti K.M."/>
            <person name="Lechner B.E."/>
            <person name="Liimatainen K."/>
            <person name="Lipzen A."/>
            <person name="Lukacs Z."/>
            <person name="Mihaltcheva S."/>
            <person name="Morgado L.N."/>
            <person name="Niskanen T."/>
            <person name="Noordeloos M.E."/>
            <person name="Ohm R.A."/>
            <person name="Ortiz-Santana B."/>
            <person name="Ovrebo C."/>
            <person name="Racz N."/>
            <person name="Riley R."/>
            <person name="Savchenko A."/>
            <person name="Shiryaev A."/>
            <person name="Soop K."/>
            <person name="Spirin V."/>
            <person name="Szebenyi C."/>
            <person name="Tomsovsky M."/>
            <person name="Tulloss R.E."/>
            <person name="Uehling J."/>
            <person name="Grigoriev I.V."/>
            <person name="Vagvolgyi C."/>
            <person name="Papp T."/>
            <person name="Martin F.M."/>
            <person name="Miettinen O."/>
            <person name="Hibbett D.S."/>
            <person name="Nagy L.G."/>
        </authorList>
    </citation>
    <scope>NUCLEOTIDE SEQUENCE [LARGE SCALE GENOMIC DNA]</scope>
    <source>
        <strain evidence="1 2">CBS 121175</strain>
    </source>
</reference>
<gene>
    <name evidence="1" type="ORF">FA15DRAFT_546795</name>
</gene>
<dbReference type="AlphaFoldDB" id="A0A5C3L290"/>
<dbReference type="EMBL" id="ML210170">
    <property type="protein sequence ID" value="TFK26845.1"/>
    <property type="molecule type" value="Genomic_DNA"/>
</dbReference>
<name>A0A5C3L290_COPMA</name>
<feature type="non-terminal residue" evidence="1">
    <location>
        <position position="1"/>
    </location>
</feature>
<feature type="non-terminal residue" evidence="1">
    <location>
        <position position="86"/>
    </location>
</feature>
<organism evidence="1 2">
    <name type="scientific">Coprinopsis marcescibilis</name>
    <name type="common">Agaric fungus</name>
    <name type="synonym">Psathyrella marcescibilis</name>
    <dbReference type="NCBI Taxonomy" id="230819"/>
    <lineage>
        <taxon>Eukaryota</taxon>
        <taxon>Fungi</taxon>
        <taxon>Dikarya</taxon>
        <taxon>Basidiomycota</taxon>
        <taxon>Agaricomycotina</taxon>
        <taxon>Agaricomycetes</taxon>
        <taxon>Agaricomycetidae</taxon>
        <taxon>Agaricales</taxon>
        <taxon>Agaricineae</taxon>
        <taxon>Psathyrellaceae</taxon>
        <taxon>Coprinopsis</taxon>
    </lineage>
</organism>
<keyword evidence="2" id="KW-1185">Reference proteome</keyword>
<dbReference type="OrthoDB" id="3265672at2759"/>
<evidence type="ECO:0000313" key="2">
    <source>
        <dbReference type="Proteomes" id="UP000307440"/>
    </source>
</evidence>
<proteinExistence type="predicted"/>
<evidence type="ECO:0000313" key="1">
    <source>
        <dbReference type="EMBL" id="TFK26845.1"/>
    </source>
</evidence>
<accession>A0A5C3L290</accession>
<sequence>NKAVVMDFFDKLKSLITKYGNIPAEQWYNMDKKGIQLGGGRKNSNQKHIFFWEHRNHYKISSNNLKLVTVVECVSASGSSVLLSFI</sequence>